<comment type="caution">
    <text evidence="3">The sequence shown here is derived from an EMBL/GenBank/DDBJ whole genome shotgun (WGS) entry which is preliminary data.</text>
</comment>
<feature type="chain" id="PRO_5006399022" description="Ricin B lectin protein" evidence="2">
    <location>
        <begin position="22"/>
        <end position="299"/>
    </location>
</feature>
<reference evidence="3 4" key="1">
    <citation type="submission" date="2015-07" db="EMBL/GenBank/DDBJ databases">
        <title>The genome of Pseudoloma neurophilia, a relevant intracellular parasite of the zebrafish.</title>
        <authorList>
            <person name="Ndikumana S."/>
            <person name="Pelin A."/>
            <person name="Sanders J."/>
            <person name="Corradi N."/>
        </authorList>
    </citation>
    <scope>NUCLEOTIDE SEQUENCE [LARGE SCALE GENOMIC DNA]</scope>
    <source>
        <strain evidence="3 4">MK1</strain>
    </source>
</reference>
<dbReference type="EMBL" id="LGUB01000124">
    <property type="protein sequence ID" value="KRH94169.1"/>
    <property type="molecule type" value="Genomic_DNA"/>
</dbReference>
<accession>A0A0R0LXX6</accession>
<protein>
    <recommendedName>
        <fullName evidence="5">Ricin B lectin protein</fullName>
    </recommendedName>
</protein>
<dbReference type="Proteomes" id="UP000051530">
    <property type="component" value="Unassembled WGS sequence"/>
</dbReference>
<organism evidence="3 4">
    <name type="scientific">Pseudoloma neurophilia</name>
    <dbReference type="NCBI Taxonomy" id="146866"/>
    <lineage>
        <taxon>Eukaryota</taxon>
        <taxon>Fungi</taxon>
        <taxon>Fungi incertae sedis</taxon>
        <taxon>Microsporidia</taxon>
        <taxon>Pseudoloma</taxon>
    </lineage>
</organism>
<dbReference type="VEuPathDB" id="MicrosporidiaDB:M153_3560002125"/>
<evidence type="ECO:0000256" key="2">
    <source>
        <dbReference type="SAM" id="SignalP"/>
    </source>
</evidence>
<evidence type="ECO:0008006" key="5">
    <source>
        <dbReference type="Google" id="ProtNLM"/>
    </source>
</evidence>
<dbReference type="AlphaFoldDB" id="A0A0R0LXX6"/>
<keyword evidence="2" id="KW-0732">Signal</keyword>
<sequence>MFFLLIFCNMITCRVFRLMEADSKKFVSAPKKYANLDTQCKSALFEDEAVKKKEKTIRIKITDDSNRYLDYDVGMGRLGSMPKKNVVNQYFTVKMLSRDLAVIKYQSNSNCLTYVAETNIFSLKTCDSKYNKQKFIVTDKNGSHHFSDDESQKQLDWGNCPDCVPGGFGSEKEGESPVETGDLSQQSSSDDEKDEKDNKFDKKAPLPVGLSSKKGVSLFGSILDKIEDMKKADDDSESSSDTMQDLLASDANPSTFPVLEVQHNNETLSRVKFPNMQLEGMRDKKIPFALHVYKKVSEV</sequence>
<gene>
    <name evidence="3" type="ORF">M153_3560002125</name>
</gene>
<evidence type="ECO:0000313" key="3">
    <source>
        <dbReference type="EMBL" id="KRH94169.1"/>
    </source>
</evidence>
<feature type="region of interest" description="Disordered" evidence="1">
    <location>
        <begin position="166"/>
        <end position="206"/>
    </location>
</feature>
<proteinExistence type="predicted"/>
<name>A0A0R0LXX6_9MICR</name>
<feature type="signal peptide" evidence="2">
    <location>
        <begin position="1"/>
        <end position="21"/>
    </location>
</feature>
<keyword evidence="4" id="KW-1185">Reference proteome</keyword>
<evidence type="ECO:0000256" key="1">
    <source>
        <dbReference type="SAM" id="MobiDB-lite"/>
    </source>
</evidence>
<feature type="region of interest" description="Disordered" evidence="1">
    <location>
        <begin position="230"/>
        <end position="251"/>
    </location>
</feature>
<feature type="compositionally biased region" description="Basic and acidic residues" evidence="1">
    <location>
        <begin position="195"/>
        <end position="204"/>
    </location>
</feature>
<evidence type="ECO:0000313" key="4">
    <source>
        <dbReference type="Proteomes" id="UP000051530"/>
    </source>
</evidence>